<feature type="compositionally biased region" description="Basic and acidic residues" evidence="1">
    <location>
        <begin position="265"/>
        <end position="279"/>
    </location>
</feature>
<protein>
    <submittedName>
        <fullName evidence="2">Uncharacterized protein</fullName>
    </submittedName>
</protein>
<name>X6N029_RETFI</name>
<feature type="region of interest" description="Disordered" evidence="1">
    <location>
        <begin position="260"/>
        <end position="280"/>
    </location>
</feature>
<evidence type="ECO:0000313" key="3">
    <source>
        <dbReference type="Proteomes" id="UP000023152"/>
    </source>
</evidence>
<evidence type="ECO:0000256" key="1">
    <source>
        <dbReference type="SAM" id="MobiDB-lite"/>
    </source>
</evidence>
<comment type="caution">
    <text evidence="2">The sequence shown here is derived from an EMBL/GenBank/DDBJ whole genome shotgun (WGS) entry which is preliminary data.</text>
</comment>
<gene>
    <name evidence="2" type="ORF">RFI_17973</name>
</gene>
<dbReference type="EMBL" id="ASPP01013868">
    <property type="protein sequence ID" value="ETO19258.1"/>
    <property type="molecule type" value="Genomic_DNA"/>
</dbReference>
<dbReference type="AlphaFoldDB" id="X6N029"/>
<keyword evidence="3" id="KW-1185">Reference proteome</keyword>
<evidence type="ECO:0000313" key="2">
    <source>
        <dbReference type="EMBL" id="ETO19258.1"/>
    </source>
</evidence>
<feature type="compositionally biased region" description="Basic and acidic residues" evidence="1">
    <location>
        <begin position="21"/>
        <end position="31"/>
    </location>
</feature>
<proteinExistence type="predicted"/>
<feature type="region of interest" description="Disordered" evidence="1">
    <location>
        <begin position="21"/>
        <end position="50"/>
    </location>
</feature>
<sequence length="483" mass="53264">MKKPVPFPYVTPEDIEKQLKMTRRGGEHEKAGGSVTAPPTHGVSPFASEKPKAHRNVNTIRSRNDGASADDTATHGNCNSCSSISLTNSSATSRSNSIVSSVRTEHTPAVIATVTTTTTTTTTAATTATTTTTATAVAAKENTTKPISNNNETTREPYIEICDISSLHDFTKEKDSKRTLPSNLFDPNISLDDLKMIPTQWNTEFFLENIVPSQADLTSSCGLFDNVLPTWEEVVADTNTLQNKLPISSLQTEEQIAMTKLSKKREKEKEKDKNKKDSNYKAGNLHMKKYLNKTSASSSSSFSFSFSSSSSSSSIQRDDQILRMNLVVQAVEQLSKQSLGGNPTREEVAASIRRNYPSIEDKMLMGGVSTQNWIATSIEYALFYGLVEEYSGRLSTPVVSPEIVNFLRGHSSDVNHISKHLQEHASPEISELCGPSNVFNICYKCRHKFSICEDDKMLSKKCFMGTSNDIGIVRIRLRSKKLF</sequence>
<accession>X6N029</accession>
<reference evidence="2 3" key="1">
    <citation type="journal article" date="2013" name="Curr. Biol.">
        <title>The Genome of the Foraminiferan Reticulomyxa filosa.</title>
        <authorList>
            <person name="Glockner G."/>
            <person name="Hulsmann N."/>
            <person name="Schleicher M."/>
            <person name="Noegel A.A."/>
            <person name="Eichinger L."/>
            <person name="Gallinger C."/>
            <person name="Pawlowski J."/>
            <person name="Sierra R."/>
            <person name="Euteneuer U."/>
            <person name="Pillet L."/>
            <person name="Moustafa A."/>
            <person name="Platzer M."/>
            <person name="Groth M."/>
            <person name="Szafranski K."/>
            <person name="Schliwa M."/>
        </authorList>
    </citation>
    <scope>NUCLEOTIDE SEQUENCE [LARGE SCALE GENOMIC DNA]</scope>
</reference>
<organism evidence="2 3">
    <name type="scientific">Reticulomyxa filosa</name>
    <dbReference type="NCBI Taxonomy" id="46433"/>
    <lineage>
        <taxon>Eukaryota</taxon>
        <taxon>Sar</taxon>
        <taxon>Rhizaria</taxon>
        <taxon>Retaria</taxon>
        <taxon>Foraminifera</taxon>
        <taxon>Monothalamids</taxon>
        <taxon>Reticulomyxidae</taxon>
        <taxon>Reticulomyxa</taxon>
    </lineage>
</organism>
<dbReference type="Proteomes" id="UP000023152">
    <property type="component" value="Unassembled WGS sequence"/>
</dbReference>